<evidence type="ECO:0000256" key="1">
    <source>
        <dbReference type="SAM" id="SignalP"/>
    </source>
</evidence>
<dbReference type="Proteomes" id="UP000002215">
    <property type="component" value="Chromosome"/>
</dbReference>
<dbReference type="PROSITE" id="PS51257">
    <property type="entry name" value="PROKAR_LIPOPROTEIN"/>
    <property type="match status" value="1"/>
</dbReference>
<dbReference type="AlphaFoldDB" id="A0A979GU27"/>
<protein>
    <recommendedName>
        <fullName evidence="4">Lipoprotein</fullName>
    </recommendedName>
</protein>
<dbReference type="OrthoDB" id="645057at2"/>
<evidence type="ECO:0008006" key="4">
    <source>
        <dbReference type="Google" id="ProtNLM"/>
    </source>
</evidence>
<organism evidence="2 3">
    <name type="scientific">Chitinophaga pinensis (strain ATCC 43595 / DSM 2588 / LMG 13176 / NBRC 15968 / NCIMB 11800 / UQM 2034)</name>
    <dbReference type="NCBI Taxonomy" id="485918"/>
    <lineage>
        <taxon>Bacteria</taxon>
        <taxon>Pseudomonadati</taxon>
        <taxon>Bacteroidota</taxon>
        <taxon>Chitinophagia</taxon>
        <taxon>Chitinophagales</taxon>
        <taxon>Chitinophagaceae</taxon>
        <taxon>Chitinophaga</taxon>
    </lineage>
</organism>
<keyword evidence="1" id="KW-0732">Signal</keyword>
<evidence type="ECO:0000313" key="3">
    <source>
        <dbReference type="Proteomes" id="UP000002215"/>
    </source>
</evidence>
<sequence length="251" mass="28130">MKYAKIYALSCVAAFLSACHQPAENTQNTAAQFLESDGTVSKTARGNHSAAMIPLNREDDEYAEGGMMPQDTTTASGWSVRYLVRDDKTKYKDLYIECVNGKSKLLIPQSEVLALSWKYIPRYAGENAKHLFFEYYCGTACFAVMTVSKESQPEYQEYEQVLDYDAVTGQIVYNITSNDPEDSVRVVAVNVGRRREKKMAFNNMRRPGANAGVDSVVFKSGKVQVFAGLIDRNDPEEEDIIKESRSVSFDN</sequence>
<reference evidence="2 3" key="2">
    <citation type="journal article" date="2010" name="Stand. Genomic Sci.">
        <title>Complete genome sequence of Chitinophaga pinensis type strain (UQM 2034).</title>
        <authorList>
            <person name="Glavina Del Rio T."/>
            <person name="Abt B."/>
            <person name="Spring S."/>
            <person name="Lapidus A."/>
            <person name="Nolan M."/>
            <person name="Tice H."/>
            <person name="Copeland A."/>
            <person name="Cheng J.F."/>
            <person name="Chen F."/>
            <person name="Bruce D."/>
            <person name="Goodwin L."/>
            <person name="Pitluck S."/>
            <person name="Ivanova N."/>
            <person name="Mavromatis K."/>
            <person name="Mikhailova N."/>
            <person name="Pati A."/>
            <person name="Chen A."/>
            <person name="Palaniappan K."/>
            <person name="Land M."/>
            <person name="Hauser L."/>
            <person name="Chang Y.J."/>
            <person name="Jeffries C.D."/>
            <person name="Chain P."/>
            <person name="Saunders E."/>
            <person name="Detter J.C."/>
            <person name="Brettin T."/>
            <person name="Rohde M."/>
            <person name="Goker M."/>
            <person name="Bristow J."/>
            <person name="Eisen J.A."/>
            <person name="Markowitz V."/>
            <person name="Hugenholtz P."/>
            <person name="Kyrpides N.C."/>
            <person name="Klenk H.P."/>
            <person name="Lucas S."/>
        </authorList>
    </citation>
    <scope>NUCLEOTIDE SEQUENCE [LARGE SCALE GENOMIC DNA]</scope>
    <source>
        <strain evidence="3">ATCC 43595 / DSM 2588 / LMG 13176 / NBRC 15968 / NCIMB 11800 / UQM 2034</strain>
    </source>
</reference>
<evidence type="ECO:0000313" key="2">
    <source>
        <dbReference type="EMBL" id="ACU60276.1"/>
    </source>
</evidence>
<accession>A0A979GU27</accession>
<dbReference type="EMBL" id="CP001699">
    <property type="protein sequence ID" value="ACU60276.1"/>
    <property type="molecule type" value="Genomic_DNA"/>
</dbReference>
<dbReference type="RefSeq" id="WP_012790452.1">
    <property type="nucleotide sequence ID" value="NC_013132.1"/>
</dbReference>
<proteinExistence type="predicted"/>
<name>A0A979GU27_CHIPD</name>
<feature type="chain" id="PRO_5038099970" description="Lipoprotein" evidence="1">
    <location>
        <begin position="24"/>
        <end position="251"/>
    </location>
</feature>
<reference evidence="3" key="1">
    <citation type="submission" date="2009-08" db="EMBL/GenBank/DDBJ databases">
        <title>The complete genome of Chitinophaga pinensis DSM 2588.</title>
        <authorList>
            <consortium name="US DOE Joint Genome Institute (JGI-PGF)"/>
            <person name="Lucas S."/>
            <person name="Copeland A."/>
            <person name="Lapidus A."/>
            <person name="Glavina del Rio T."/>
            <person name="Dalin E."/>
            <person name="Tice H."/>
            <person name="Bruce D."/>
            <person name="Goodwin L."/>
            <person name="Pitluck S."/>
            <person name="Kyrpides N."/>
            <person name="Mavromatis K."/>
            <person name="Ivanova N."/>
            <person name="Mikhailova N."/>
            <person name="Sims D."/>
            <person name="Meinche L."/>
            <person name="Brettin T."/>
            <person name="Detter J.C."/>
            <person name="Han C."/>
            <person name="Larimer F."/>
            <person name="Land M."/>
            <person name="Hauser L."/>
            <person name="Markowitz V."/>
            <person name="Cheng J.-F."/>
            <person name="Hugenholtz P."/>
            <person name="Woyke T."/>
            <person name="Wu D."/>
            <person name="Spring S."/>
            <person name="Klenk H.-P."/>
            <person name="Eisen J.A."/>
        </authorList>
    </citation>
    <scope>NUCLEOTIDE SEQUENCE [LARGE SCALE GENOMIC DNA]</scope>
    <source>
        <strain evidence="3">ATCC 43595 / DSM 2588 / LMG 13176 / NBRC 15968 / NCIMB 11800 / UQM 2034</strain>
    </source>
</reference>
<gene>
    <name evidence="2" type="ordered locus">Cpin_2797</name>
</gene>
<dbReference type="KEGG" id="cpi:Cpin_2797"/>
<feature type="signal peptide" evidence="1">
    <location>
        <begin position="1"/>
        <end position="23"/>
    </location>
</feature>